<dbReference type="SUPFAM" id="SSF56672">
    <property type="entry name" value="DNA/RNA polymerases"/>
    <property type="match status" value="1"/>
</dbReference>
<dbReference type="SMART" id="SM00343">
    <property type="entry name" value="ZnF_C2HC"/>
    <property type="match status" value="1"/>
</dbReference>
<dbReference type="PROSITE" id="PS50158">
    <property type="entry name" value="ZF_CCHC"/>
    <property type="match status" value="1"/>
</dbReference>
<feature type="region of interest" description="Disordered" evidence="17">
    <location>
        <begin position="1"/>
        <end position="43"/>
    </location>
</feature>
<dbReference type="Pfam" id="PF17921">
    <property type="entry name" value="Integrase_H2C2"/>
    <property type="match status" value="1"/>
</dbReference>
<dbReference type="Proteomes" id="UP000325315">
    <property type="component" value="Unassembled WGS sequence"/>
</dbReference>
<dbReference type="Pfam" id="PF00078">
    <property type="entry name" value="RVT_1"/>
    <property type="match status" value="1"/>
</dbReference>
<dbReference type="GO" id="GO:0015074">
    <property type="term" value="P:DNA integration"/>
    <property type="evidence" value="ECO:0007669"/>
    <property type="project" value="UniProtKB-KW"/>
</dbReference>
<evidence type="ECO:0000256" key="8">
    <source>
        <dbReference type="ARBA" id="ARBA00022759"/>
    </source>
</evidence>
<comment type="caution">
    <text evidence="21">The sequence shown here is derived from an EMBL/GenBank/DDBJ whole genome shotgun (WGS) entry which is preliminary data.</text>
</comment>
<dbReference type="InterPro" id="IPR036397">
    <property type="entry name" value="RNaseH_sf"/>
</dbReference>
<evidence type="ECO:0000256" key="17">
    <source>
        <dbReference type="SAM" id="MobiDB-lite"/>
    </source>
</evidence>
<dbReference type="SUPFAM" id="SSF54160">
    <property type="entry name" value="Chromo domain-like"/>
    <property type="match status" value="1"/>
</dbReference>
<evidence type="ECO:0000256" key="7">
    <source>
        <dbReference type="ARBA" id="ARBA00022750"/>
    </source>
</evidence>
<dbReference type="InterPro" id="IPR021109">
    <property type="entry name" value="Peptidase_aspartic_dom_sf"/>
</dbReference>
<dbReference type="OrthoDB" id="2013610at2759"/>
<evidence type="ECO:0000256" key="3">
    <source>
        <dbReference type="ARBA" id="ARBA00022679"/>
    </source>
</evidence>
<keyword evidence="4" id="KW-0548">Nucleotidyltransferase</keyword>
<dbReference type="PANTHER" id="PTHR37984:SF5">
    <property type="entry name" value="PROTEIN NYNRIN-LIKE"/>
    <property type="match status" value="1"/>
</dbReference>
<evidence type="ECO:0000256" key="9">
    <source>
        <dbReference type="ARBA" id="ARBA00022801"/>
    </source>
</evidence>
<dbReference type="InterPro" id="IPR050951">
    <property type="entry name" value="Retrovirus_Pol_polyprotein"/>
</dbReference>
<proteinExistence type="predicted"/>
<keyword evidence="7" id="KW-0064">Aspartyl protease</keyword>
<feature type="region of interest" description="Disordered" evidence="17">
    <location>
        <begin position="56"/>
        <end position="88"/>
    </location>
</feature>
<feature type="region of interest" description="Disordered" evidence="17">
    <location>
        <begin position="371"/>
        <end position="411"/>
    </location>
</feature>
<dbReference type="GO" id="GO:0006310">
    <property type="term" value="P:DNA recombination"/>
    <property type="evidence" value="ECO:0007669"/>
    <property type="project" value="UniProtKB-KW"/>
</dbReference>
<dbReference type="Gene3D" id="3.30.70.270">
    <property type="match status" value="2"/>
</dbReference>
<dbReference type="InterPro" id="IPR041588">
    <property type="entry name" value="Integrase_H2C2"/>
</dbReference>
<dbReference type="CDD" id="cd09274">
    <property type="entry name" value="RNase_HI_RT_Ty3"/>
    <property type="match status" value="1"/>
</dbReference>
<dbReference type="InterPro" id="IPR001584">
    <property type="entry name" value="Integrase_cat-core"/>
</dbReference>
<dbReference type="GO" id="GO:0003964">
    <property type="term" value="F:RNA-directed DNA polymerase activity"/>
    <property type="evidence" value="ECO:0007669"/>
    <property type="project" value="UniProtKB-KW"/>
</dbReference>
<dbReference type="Pfam" id="PF00098">
    <property type="entry name" value="zf-CCHC"/>
    <property type="match status" value="1"/>
</dbReference>
<dbReference type="InterPro" id="IPR016197">
    <property type="entry name" value="Chromo-like_dom_sf"/>
</dbReference>
<evidence type="ECO:0000259" key="20">
    <source>
        <dbReference type="PROSITE" id="PS50994"/>
    </source>
</evidence>
<evidence type="ECO:0000256" key="15">
    <source>
        <dbReference type="ARBA" id="ARBA00023172"/>
    </source>
</evidence>
<feature type="compositionally biased region" description="Pro residues" evidence="17">
    <location>
        <begin position="62"/>
        <end position="81"/>
    </location>
</feature>
<evidence type="ECO:0000256" key="14">
    <source>
        <dbReference type="ARBA" id="ARBA00023125"/>
    </source>
</evidence>
<dbReference type="PANTHER" id="PTHR37984">
    <property type="entry name" value="PROTEIN CBG26694"/>
    <property type="match status" value="1"/>
</dbReference>
<keyword evidence="3" id="KW-0808">Transferase</keyword>
<gene>
    <name evidence="21" type="ORF">EPI10_000751</name>
</gene>
<dbReference type="EC" id="2.7.7.49" evidence="1"/>
<keyword evidence="22" id="KW-1185">Reference proteome</keyword>
<dbReference type="GO" id="GO:0004519">
    <property type="term" value="F:endonuclease activity"/>
    <property type="evidence" value="ECO:0007669"/>
    <property type="project" value="UniProtKB-KW"/>
</dbReference>
<dbReference type="SUPFAM" id="SSF53098">
    <property type="entry name" value="Ribonuclease H-like"/>
    <property type="match status" value="1"/>
</dbReference>
<feature type="domain" description="CCHC-type" evidence="18">
    <location>
        <begin position="348"/>
        <end position="363"/>
    </location>
</feature>
<dbReference type="Gene3D" id="3.10.20.370">
    <property type="match status" value="1"/>
</dbReference>
<dbReference type="GO" id="GO:0006508">
    <property type="term" value="P:proteolysis"/>
    <property type="evidence" value="ECO:0007669"/>
    <property type="project" value="UniProtKB-KW"/>
</dbReference>
<dbReference type="InterPro" id="IPR012337">
    <property type="entry name" value="RNaseH-like_sf"/>
</dbReference>
<evidence type="ECO:0000256" key="16">
    <source>
        <dbReference type="PROSITE-ProRule" id="PRU00047"/>
    </source>
</evidence>
<keyword evidence="12" id="KW-0695">RNA-directed DNA polymerase</keyword>
<dbReference type="FunFam" id="3.10.10.10:FF:000007">
    <property type="entry name" value="Retrovirus-related Pol polyprotein from transposon 17.6-like Protein"/>
    <property type="match status" value="1"/>
</dbReference>
<keyword evidence="13" id="KW-0239">DNA-directed DNA polymerase</keyword>
<dbReference type="GO" id="GO:0004190">
    <property type="term" value="F:aspartic-type endopeptidase activity"/>
    <property type="evidence" value="ECO:0007669"/>
    <property type="project" value="UniProtKB-KW"/>
</dbReference>
<dbReference type="Gene3D" id="1.10.340.70">
    <property type="match status" value="1"/>
</dbReference>
<evidence type="ECO:0000313" key="21">
    <source>
        <dbReference type="EMBL" id="KAA3465601.1"/>
    </source>
</evidence>
<dbReference type="Gene3D" id="3.30.420.10">
    <property type="entry name" value="Ribonuclease H-like superfamily/Ribonuclease H"/>
    <property type="match status" value="1"/>
</dbReference>
<dbReference type="Gene3D" id="2.40.70.10">
    <property type="entry name" value="Acid Proteases"/>
    <property type="match status" value="1"/>
</dbReference>
<keyword evidence="10" id="KW-0460">Magnesium</keyword>
<dbReference type="InterPro" id="IPR043502">
    <property type="entry name" value="DNA/RNA_pol_sf"/>
</dbReference>
<dbReference type="Pfam" id="PF08284">
    <property type="entry name" value="RVP_2"/>
    <property type="match status" value="1"/>
</dbReference>
<dbReference type="FunFam" id="3.10.20.370:FF:000001">
    <property type="entry name" value="Retrovirus-related Pol polyprotein from transposon 17.6-like protein"/>
    <property type="match status" value="1"/>
</dbReference>
<dbReference type="InterPro" id="IPR041373">
    <property type="entry name" value="RT_RNaseH"/>
</dbReference>
<dbReference type="PROSITE" id="PS50994">
    <property type="entry name" value="INTEGRASE"/>
    <property type="match status" value="1"/>
</dbReference>
<reference evidence="22" key="1">
    <citation type="journal article" date="2019" name="Plant Biotechnol. J.">
        <title>Genome sequencing of the Australian wild diploid species Gossypium australe highlights disease resistance and delayed gland morphogenesis.</title>
        <authorList>
            <person name="Cai Y."/>
            <person name="Cai X."/>
            <person name="Wang Q."/>
            <person name="Wang P."/>
            <person name="Zhang Y."/>
            <person name="Cai C."/>
            <person name="Xu Y."/>
            <person name="Wang K."/>
            <person name="Zhou Z."/>
            <person name="Wang C."/>
            <person name="Geng S."/>
            <person name="Li B."/>
            <person name="Dong Q."/>
            <person name="Hou Y."/>
            <person name="Wang H."/>
            <person name="Ai P."/>
            <person name="Liu Z."/>
            <person name="Yi F."/>
            <person name="Sun M."/>
            <person name="An G."/>
            <person name="Cheng J."/>
            <person name="Zhang Y."/>
            <person name="Shi Q."/>
            <person name="Xie Y."/>
            <person name="Shi X."/>
            <person name="Chang Y."/>
            <person name="Huang F."/>
            <person name="Chen Y."/>
            <person name="Hong S."/>
            <person name="Mi L."/>
            <person name="Sun Q."/>
            <person name="Zhang L."/>
            <person name="Zhou B."/>
            <person name="Peng R."/>
            <person name="Zhang X."/>
            <person name="Liu F."/>
        </authorList>
    </citation>
    <scope>NUCLEOTIDE SEQUENCE [LARGE SCALE GENOMIC DNA]</scope>
    <source>
        <strain evidence="22">cv. PA1801</strain>
    </source>
</reference>
<dbReference type="Pfam" id="PF03732">
    <property type="entry name" value="Retrotrans_gag"/>
    <property type="match status" value="1"/>
</dbReference>
<dbReference type="CDD" id="cd01647">
    <property type="entry name" value="RT_LTR"/>
    <property type="match status" value="1"/>
</dbReference>
<evidence type="ECO:0000256" key="6">
    <source>
        <dbReference type="ARBA" id="ARBA00022723"/>
    </source>
</evidence>
<evidence type="ECO:0000256" key="10">
    <source>
        <dbReference type="ARBA" id="ARBA00022842"/>
    </source>
</evidence>
<keyword evidence="11" id="KW-0229">DNA integration</keyword>
<evidence type="ECO:0000313" key="22">
    <source>
        <dbReference type="Proteomes" id="UP000325315"/>
    </source>
</evidence>
<keyword evidence="6" id="KW-0479">Metal-binding</keyword>
<dbReference type="Gene3D" id="3.10.10.10">
    <property type="entry name" value="HIV Type 1 Reverse Transcriptase, subunit A, domain 1"/>
    <property type="match status" value="1"/>
</dbReference>
<feature type="compositionally biased region" description="Basic and acidic residues" evidence="17">
    <location>
        <begin position="1"/>
        <end position="10"/>
    </location>
</feature>
<keyword evidence="14" id="KW-0238">DNA-binding</keyword>
<feature type="domain" description="Integrase catalytic" evidence="20">
    <location>
        <begin position="1179"/>
        <end position="1346"/>
    </location>
</feature>
<evidence type="ECO:0000256" key="1">
    <source>
        <dbReference type="ARBA" id="ARBA00012493"/>
    </source>
</evidence>
<dbReference type="InterPro" id="IPR043128">
    <property type="entry name" value="Rev_trsase/Diguanyl_cyclase"/>
</dbReference>
<dbReference type="InterPro" id="IPR000477">
    <property type="entry name" value="RT_dom"/>
</dbReference>
<evidence type="ECO:0000256" key="11">
    <source>
        <dbReference type="ARBA" id="ARBA00022908"/>
    </source>
</evidence>
<keyword evidence="16" id="KW-0863">Zinc-finger</keyword>
<dbReference type="EMBL" id="SMMG02000007">
    <property type="protein sequence ID" value="KAA3465601.1"/>
    <property type="molecule type" value="Genomic_DNA"/>
</dbReference>
<name>A0A5B6V984_9ROSI</name>
<evidence type="ECO:0000259" key="18">
    <source>
        <dbReference type="PROSITE" id="PS50158"/>
    </source>
</evidence>
<keyword evidence="15" id="KW-0233">DNA recombination</keyword>
<dbReference type="Pfam" id="PF24626">
    <property type="entry name" value="SH3_Tf2-1"/>
    <property type="match status" value="1"/>
</dbReference>
<dbReference type="GO" id="GO:0003677">
    <property type="term" value="F:DNA binding"/>
    <property type="evidence" value="ECO:0007669"/>
    <property type="project" value="UniProtKB-KW"/>
</dbReference>
<dbReference type="GO" id="GO:0008270">
    <property type="term" value="F:zinc ion binding"/>
    <property type="evidence" value="ECO:0007669"/>
    <property type="project" value="UniProtKB-KW"/>
</dbReference>
<dbReference type="PROSITE" id="PS50878">
    <property type="entry name" value="RT_POL"/>
    <property type="match status" value="1"/>
</dbReference>
<protein>
    <recommendedName>
        <fullName evidence="1">RNA-directed DNA polymerase</fullName>
        <ecNumber evidence="1">2.7.7.49</ecNumber>
    </recommendedName>
</protein>
<feature type="region of interest" description="Disordered" evidence="17">
    <location>
        <begin position="265"/>
        <end position="317"/>
    </location>
</feature>
<dbReference type="FunFam" id="3.30.70.270:FF:000020">
    <property type="entry name" value="Transposon Tf2-6 polyprotein-like Protein"/>
    <property type="match status" value="1"/>
</dbReference>
<keyword evidence="16" id="KW-0862">Zinc</keyword>
<dbReference type="Pfam" id="PF17917">
    <property type="entry name" value="RT_RNaseH"/>
    <property type="match status" value="1"/>
</dbReference>
<evidence type="ECO:0000256" key="2">
    <source>
        <dbReference type="ARBA" id="ARBA00022670"/>
    </source>
</evidence>
<evidence type="ECO:0000256" key="4">
    <source>
        <dbReference type="ARBA" id="ARBA00022695"/>
    </source>
</evidence>
<organism evidence="21 22">
    <name type="scientific">Gossypium australe</name>
    <dbReference type="NCBI Taxonomy" id="47621"/>
    <lineage>
        <taxon>Eukaryota</taxon>
        <taxon>Viridiplantae</taxon>
        <taxon>Streptophyta</taxon>
        <taxon>Embryophyta</taxon>
        <taxon>Tracheophyta</taxon>
        <taxon>Spermatophyta</taxon>
        <taxon>Magnoliopsida</taxon>
        <taxon>eudicotyledons</taxon>
        <taxon>Gunneridae</taxon>
        <taxon>Pentapetalae</taxon>
        <taxon>rosids</taxon>
        <taxon>malvids</taxon>
        <taxon>Malvales</taxon>
        <taxon>Malvaceae</taxon>
        <taxon>Malvoideae</taxon>
        <taxon>Gossypium</taxon>
    </lineage>
</organism>
<accession>A0A5B6V984</accession>
<evidence type="ECO:0000256" key="13">
    <source>
        <dbReference type="ARBA" id="ARBA00022932"/>
    </source>
</evidence>
<dbReference type="Gene3D" id="4.10.60.10">
    <property type="entry name" value="Zinc finger, CCHC-type"/>
    <property type="match status" value="1"/>
</dbReference>
<dbReference type="GO" id="GO:0003887">
    <property type="term" value="F:DNA-directed DNA polymerase activity"/>
    <property type="evidence" value="ECO:0007669"/>
    <property type="project" value="UniProtKB-KW"/>
</dbReference>
<dbReference type="InterPro" id="IPR056924">
    <property type="entry name" value="SH3_Tf2-1"/>
</dbReference>
<evidence type="ECO:0000259" key="19">
    <source>
        <dbReference type="PROSITE" id="PS50878"/>
    </source>
</evidence>
<keyword evidence="2" id="KW-0645">Protease</keyword>
<keyword evidence="8" id="KW-0255">Endonuclease</keyword>
<feature type="domain" description="Reverse transcriptase" evidence="19">
    <location>
        <begin position="650"/>
        <end position="829"/>
    </location>
</feature>
<dbReference type="InterPro" id="IPR005162">
    <property type="entry name" value="Retrotrans_gag_dom"/>
</dbReference>
<evidence type="ECO:0000256" key="5">
    <source>
        <dbReference type="ARBA" id="ARBA00022722"/>
    </source>
</evidence>
<dbReference type="CDD" id="cd00303">
    <property type="entry name" value="retropepsin_like"/>
    <property type="match status" value="1"/>
</dbReference>
<sequence>MDSEPERAVADDVESVAPDRTHGSAPIDSRPVSGSHEGETKQAFYRMMNDWFAQFIQNNPNMPQPPPPNNPTPDPLAPPMIDPMRSSRPPVDKIRKYGAEEFKANDDDDAERAEMWLDNTIRVLGELSCTPDECLKCTISLLRDTAYHWWNTLISVVPKERVTWDFFQTEFRKKYISQRFIDQKRKEFLELKQGRMTVTEYERKFVRLSRYARECVSTEAIMCKRFEDGLNEDIKMFVGVLEIQEFVTLVERACKAEELGKEKRKADTEARDIRKRSSGKVFHPTSKKPRDDYSRQRTTTDPPRRDRPPMSSRATSIASVGNIPQTRVECKHCGKWHSGSCRFHDRTCYKCGSSGHFIRECPKLAEQNAVQNTTPSSVPMRGRPPRHSGNVGGSQKGTKNTTDRSEARAPARAYAARAREDASSPDVITGTFTLFDTTVIALIDPGSTHSYVCETLKFGKTLLVESTEFVIRVSNPLGRCVLVNKVCRGCPLMVRDYCFPADLMLLPFDEFDIILGMDWLTSHEAVVDCKRKLINLKCLNGETIRIKSGDASESSTVISSMVAQKYVRKGCEAYLAYVLDNKMSEKLMKSVPVVCEYTDVFPEELPGLPPVREIEFGIELVPDATPISIAPYRMAPTELKELKAQLQELTERGFARPSFSPWGAPVLFVKKKDGTMRMCIDYRQLNKVTIKNKYPLPRIDDLFDQLKGASVFSKIDLRSGYYQLRVRDSDVPKTAFRTRYGHYEFLVMPFGLTNAPAVFMDLMNRVFRRFLDRFVVVFIDDILVYSKSEAEHVEHLRVVLQTLRDHRLYAKFSKCEFWLNEVSFLGHVVSVSGIRVDPNKIAAILEWKPPKNVSEIRSFLGLAGYYRRFVKGFSVLAAPLTRLLQKDVKYEWSEKCQKSFEQLKALLTEAPVLTQPESGKEFTIFSDASLSGLGCVLMQEGKVIAYASRQLKPHEKNYPTHDLELAAIVFALKIWRHYLFGEKCHVYSDHKSLKYLMTQKDLNLRQRRWLELLKDYELVIDYHPGKANVVADALSRKSLFALRTLNTRMTMSEDGSIIAELQTRPMFIQQICEAQKVDEKLVAIRVQCENDTESDFQIDANDCLKYKNRLCVPMNSDLIQMILSEAHNGRMSIHPGSTKMYNDLKQFYWWPGMKRDISEFVSKCLICQQVKAEHQVPSGLLQPIMIPEWKWDRITMDFVSGLPMTPSKKDAVWVIVDRLTKSAHFVPVRTDYSLDKLAELYVSQIVRLHGVPSSIVSDRDPRFTSRFWKKLQEALGTKLHFSTAFHPQTDGQSERTILTLEDMLRCCVLEFEGTWERYLPLIEFAYNNSFQSSIKMAPYEALYGRKCRTPLYWTELGENKIHGVDWIKETEQKVVVIKSNLKAASDRQRSYADLKRKDIEFQVGDRVFLKVSPWKKILRFGQKGKLSPRFIGPYEVIERIGPVAYRLRLPSELEKIHNVFHVSMLRKYRSDPSHVITPSEIEIRSDLTYDEEPIRILARETKELRNKRIPLVKILWNRHGVEEATWEPEESMKQQYPNLFNGKIFGDENP</sequence>
<dbReference type="InterPro" id="IPR001878">
    <property type="entry name" value="Znf_CCHC"/>
</dbReference>
<keyword evidence="9" id="KW-0378">Hydrolase</keyword>
<evidence type="ECO:0000256" key="12">
    <source>
        <dbReference type="ARBA" id="ARBA00022918"/>
    </source>
</evidence>
<keyword evidence="5" id="KW-0540">Nuclease</keyword>